<feature type="non-terminal residue" evidence="1">
    <location>
        <position position="1"/>
    </location>
</feature>
<sequence>MSRKDKQVGRPITMNPFTIAAQAKKRYYDKLTDSEDEATINITSSLTLNNNSENPQPKLSHLLRENLKFNQTWLITYPWLRFDEDKKLMFCNWCEAAKYTNIFVSGYHQKTLKARSETQLSIVASFTKQLGIDKLRVIRNMINMYWLIQHNIATHTITDLCNLIDQQIQNAQELHISSNINILKFSSALQDTSLMRNTYGSYNNNHAGRDFIDAIGKVIEEE</sequence>
<keyword evidence="2" id="KW-1185">Reference proteome</keyword>
<name>A0A9N9I3Y8_9GLOM</name>
<dbReference type="EMBL" id="CAJVPZ010024845">
    <property type="protein sequence ID" value="CAG8720406.1"/>
    <property type="molecule type" value="Genomic_DNA"/>
</dbReference>
<proteinExistence type="predicted"/>
<comment type="caution">
    <text evidence="1">The sequence shown here is derived from an EMBL/GenBank/DDBJ whole genome shotgun (WGS) entry which is preliminary data.</text>
</comment>
<organism evidence="1 2">
    <name type="scientific">Racocetra fulgida</name>
    <dbReference type="NCBI Taxonomy" id="60492"/>
    <lineage>
        <taxon>Eukaryota</taxon>
        <taxon>Fungi</taxon>
        <taxon>Fungi incertae sedis</taxon>
        <taxon>Mucoromycota</taxon>
        <taxon>Glomeromycotina</taxon>
        <taxon>Glomeromycetes</taxon>
        <taxon>Diversisporales</taxon>
        <taxon>Gigasporaceae</taxon>
        <taxon>Racocetra</taxon>
    </lineage>
</organism>
<dbReference type="Proteomes" id="UP000789396">
    <property type="component" value="Unassembled WGS sequence"/>
</dbReference>
<evidence type="ECO:0000313" key="2">
    <source>
        <dbReference type="Proteomes" id="UP000789396"/>
    </source>
</evidence>
<dbReference type="AlphaFoldDB" id="A0A9N9I3Y8"/>
<protein>
    <submittedName>
        <fullName evidence="1">11948_t:CDS:1</fullName>
    </submittedName>
</protein>
<evidence type="ECO:0000313" key="1">
    <source>
        <dbReference type="EMBL" id="CAG8720406.1"/>
    </source>
</evidence>
<reference evidence="1" key="1">
    <citation type="submission" date="2021-06" db="EMBL/GenBank/DDBJ databases">
        <authorList>
            <person name="Kallberg Y."/>
            <person name="Tangrot J."/>
            <person name="Rosling A."/>
        </authorList>
    </citation>
    <scope>NUCLEOTIDE SEQUENCE</scope>
    <source>
        <strain evidence="1">IN212</strain>
    </source>
</reference>
<gene>
    <name evidence="1" type="ORF">RFULGI_LOCUS11420</name>
</gene>
<accession>A0A9N9I3Y8</accession>
<dbReference type="OrthoDB" id="2400197at2759"/>